<name>A0A9R1WYP7_LACSA</name>
<proteinExistence type="predicted"/>
<reference evidence="2 3" key="1">
    <citation type="journal article" date="2017" name="Nat. Commun.">
        <title>Genome assembly with in vitro proximity ligation data and whole-genome triplication in lettuce.</title>
        <authorList>
            <person name="Reyes-Chin-Wo S."/>
            <person name="Wang Z."/>
            <person name="Yang X."/>
            <person name="Kozik A."/>
            <person name="Arikit S."/>
            <person name="Song C."/>
            <person name="Xia L."/>
            <person name="Froenicke L."/>
            <person name="Lavelle D.O."/>
            <person name="Truco M.J."/>
            <person name="Xia R."/>
            <person name="Zhu S."/>
            <person name="Xu C."/>
            <person name="Xu H."/>
            <person name="Xu X."/>
            <person name="Cox K."/>
            <person name="Korf I."/>
            <person name="Meyers B.C."/>
            <person name="Michelmore R.W."/>
        </authorList>
    </citation>
    <scope>NUCLEOTIDE SEQUENCE [LARGE SCALE GENOMIC DNA]</scope>
    <source>
        <strain evidence="3">cv. Salinas</strain>
        <tissue evidence="2">Seedlings</tissue>
    </source>
</reference>
<gene>
    <name evidence="2" type="ORF">LSAT_V11C800408870</name>
</gene>
<evidence type="ECO:0008006" key="4">
    <source>
        <dbReference type="Google" id="ProtNLM"/>
    </source>
</evidence>
<sequence>MSLTFKGGKQLKNRGKSGGSRFITSSRSPSTPTHKTTNPKVDTSIDTTINPPTPSIHHCFKCKGVGHIARDFPNKQLVTLVEESVNVYNTEEKAESDESEIEVVYADLGDVLITQRVLNIEVSKTVDDSSWLSQGGKPSKTILNHMVKKKRNVVKVSKHCLVQFSIGKKYKDEDGINIVFAPLDTRESVVDNLFLSKTEFMGLTKLTPQPIIYVIILTEENGLSPIVQDLVQPLINEFIDVFLEDIPLGLPLMREIQHCIDFFTKLHYPKQTRLQHESERI</sequence>
<accession>A0A9R1WYP7</accession>
<organism evidence="2 3">
    <name type="scientific">Lactuca sativa</name>
    <name type="common">Garden lettuce</name>
    <dbReference type="NCBI Taxonomy" id="4236"/>
    <lineage>
        <taxon>Eukaryota</taxon>
        <taxon>Viridiplantae</taxon>
        <taxon>Streptophyta</taxon>
        <taxon>Embryophyta</taxon>
        <taxon>Tracheophyta</taxon>
        <taxon>Spermatophyta</taxon>
        <taxon>Magnoliopsida</taxon>
        <taxon>eudicotyledons</taxon>
        <taxon>Gunneridae</taxon>
        <taxon>Pentapetalae</taxon>
        <taxon>asterids</taxon>
        <taxon>campanulids</taxon>
        <taxon>Asterales</taxon>
        <taxon>Asteraceae</taxon>
        <taxon>Cichorioideae</taxon>
        <taxon>Cichorieae</taxon>
        <taxon>Lactucinae</taxon>
        <taxon>Lactuca</taxon>
    </lineage>
</organism>
<keyword evidence="3" id="KW-1185">Reference proteome</keyword>
<feature type="region of interest" description="Disordered" evidence="1">
    <location>
        <begin position="1"/>
        <end position="45"/>
    </location>
</feature>
<dbReference type="PANTHER" id="PTHR35046:SF23">
    <property type="entry name" value="NUCLEOTIDYLTRANSFERASE, RIBONUCLEASE H"/>
    <property type="match status" value="1"/>
</dbReference>
<evidence type="ECO:0000313" key="2">
    <source>
        <dbReference type="EMBL" id="KAJ0191619.1"/>
    </source>
</evidence>
<dbReference type="AlphaFoldDB" id="A0A9R1WYP7"/>
<evidence type="ECO:0000256" key="1">
    <source>
        <dbReference type="SAM" id="MobiDB-lite"/>
    </source>
</evidence>
<evidence type="ECO:0000313" key="3">
    <source>
        <dbReference type="Proteomes" id="UP000235145"/>
    </source>
</evidence>
<feature type="compositionally biased region" description="Polar residues" evidence="1">
    <location>
        <begin position="22"/>
        <end position="45"/>
    </location>
</feature>
<dbReference type="EMBL" id="NBSK02000008">
    <property type="protein sequence ID" value="KAJ0191619.1"/>
    <property type="molecule type" value="Genomic_DNA"/>
</dbReference>
<dbReference type="Proteomes" id="UP000235145">
    <property type="component" value="Unassembled WGS sequence"/>
</dbReference>
<protein>
    <recommendedName>
        <fullName evidence="4">CCHC-type domain-containing protein</fullName>
    </recommendedName>
</protein>
<comment type="caution">
    <text evidence="2">The sequence shown here is derived from an EMBL/GenBank/DDBJ whole genome shotgun (WGS) entry which is preliminary data.</text>
</comment>
<dbReference type="Gene3D" id="4.10.60.10">
    <property type="entry name" value="Zinc finger, CCHC-type"/>
    <property type="match status" value="1"/>
</dbReference>
<dbReference type="PANTHER" id="PTHR35046">
    <property type="entry name" value="ZINC KNUCKLE (CCHC-TYPE) FAMILY PROTEIN"/>
    <property type="match status" value="1"/>
</dbReference>